<keyword evidence="3" id="KW-1185">Reference proteome</keyword>
<accession>G7YR06</accession>
<gene>
    <name evidence="2" type="ORF">CLF_107793</name>
</gene>
<feature type="non-terminal residue" evidence="2">
    <location>
        <position position="1"/>
    </location>
</feature>
<feature type="compositionally biased region" description="Basic and acidic residues" evidence="1">
    <location>
        <begin position="81"/>
        <end position="91"/>
    </location>
</feature>
<sequence>RPHQHTPHFRENGVPNPLPLNSTNLSQSTPLIRIHSPAVLIQQKSLADEISEVNSQASDTSGGLETEQTTNLNEVGIQTEQGEKSTSEEVPDKCTDLNSLLQDVLKALHYITLEITRGESASIALSIPEFKGLSVLKRSKLEPNDSCSFQPPTVWLCEQINAQLETIISSLSGNRKSTQKYPASEDENCKSASRWVSEPTLYFVKQPDDIKIGAVEFISAAGLGNNRGDIPDSVLSTTSALKQAIPSLIAQNCRIPYWRTNGKISSEELICALKMEMQEFELAHRRKKSENFLQEFIMNRELNQLQNMMLELGLFMENLNHFVQLGQTDEAKSRTCNSKKTNDIQLNYDEWKLIVSHFENLFTRILDHIDLIESQSTMCNIQPDQTTRLAQMYQVLVSSWLISFGASMVHFQDNQVCLSTRNALQLFDSILQNPRSVMTQTDETIVQLLSKMSKGTSTCPIVQNNGERPDLLRPNSPYSIPVPLKSGPLLSIQVNSSWISYIRDFFQKITFGEAFLKVKKCRENIIKRVGDRKRLFKTLLQLSCSLGANSCHDRNNYVTSIRCKLTMLALTLFTVGLLAFGYSDGRKSVFTLWPSSNQEVERTDFEKSHSVSLLFDPVGWLYSNFLASGVKLLHPYGPPPV</sequence>
<proteinExistence type="predicted"/>
<feature type="region of interest" description="Disordered" evidence="1">
    <location>
        <begin position="51"/>
        <end position="91"/>
    </location>
</feature>
<evidence type="ECO:0000256" key="1">
    <source>
        <dbReference type="SAM" id="MobiDB-lite"/>
    </source>
</evidence>
<feature type="region of interest" description="Disordered" evidence="1">
    <location>
        <begin position="1"/>
        <end position="23"/>
    </location>
</feature>
<dbReference type="EMBL" id="DF144006">
    <property type="protein sequence ID" value="GAA55386.1"/>
    <property type="molecule type" value="Genomic_DNA"/>
</dbReference>
<reference key="2">
    <citation type="submission" date="2011-10" db="EMBL/GenBank/DDBJ databases">
        <title>The genome and transcriptome sequence of Clonorchis sinensis provide insights into the carcinogenic liver fluke.</title>
        <authorList>
            <person name="Wang X."/>
            <person name="Huang Y."/>
            <person name="Chen W."/>
            <person name="Liu H."/>
            <person name="Guo L."/>
            <person name="Chen Y."/>
            <person name="Luo F."/>
            <person name="Zhou W."/>
            <person name="Sun J."/>
            <person name="Mao Q."/>
            <person name="Liang P."/>
            <person name="Zhou C."/>
            <person name="Tian Y."/>
            <person name="Men J."/>
            <person name="Lv X."/>
            <person name="Huang L."/>
            <person name="Zhou J."/>
            <person name="Hu Y."/>
            <person name="Li R."/>
            <person name="Zhang F."/>
            <person name="Lei H."/>
            <person name="Li X."/>
            <person name="Hu X."/>
            <person name="Liang C."/>
            <person name="Xu J."/>
            <person name="Wu Z."/>
            <person name="Yu X."/>
        </authorList>
    </citation>
    <scope>NUCLEOTIDE SEQUENCE</scope>
    <source>
        <strain>Henan</strain>
    </source>
</reference>
<evidence type="ECO:0000313" key="3">
    <source>
        <dbReference type="Proteomes" id="UP000008909"/>
    </source>
</evidence>
<dbReference type="AlphaFoldDB" id="G7YR06"/>
<organism evidence="2 3">
    <name type="scientific">Clonorchis sinensis</name>
    <name type="common">Chinese liver fluke</name>
    <dbReference type="NCBI Taxonomy" id="79923"/>
    <lineage>
        <taxon>Eukaryota</taxon>
        <taxon>Metazoa</taxon>
        <taxon>Spiralia</taxon>
        <taxon>Lophotrochozoa</taxon>
        <taxon>Platyhelminthes</taxon>
        <taxon>Trematoda</taxon>
        <taxon>Digenea</taxon>
        <taxon>Opisthorchiida</taxon>
        <taxon>Opisthorchiata</taxon>
        <taxon>Opisthorchiidae</taxon>
        <taxon>Clonorchis</taxon>
    </lineage>
</organism>
<reference evidence="2" key="1">
    <citation type="journal article" date="2011" name="Genome Biol.">
        <title>The draft genome of the carcinogenic human liver fluke Clonorchis sinensis.</title>
        <authorList>
            <person name="Wang X."/>
            <person name="Chen W."/>
            <person name="Huang Y."/>
            <person name="Sun J."/>
            <person name="Men J."/>
            <person name="Liu H."/>
            <person name="Luo F."/>
            <person name="Guo L."/>
            <person name="Lv X."/>
            <person name="Deng C."/>
            <person name="Zhou C."/>
            <person name="Fan Y."/>
            <person name="Li X."/>
            <person name="Huang L."/>
            <person name="Hu Y."/>
            <person name="Liang C."/>
            <person name="Hu X."/>
            <person name="Xu J."/>
            <person name="Yu X."/>
        </authorList>
    </citation>
    <scope>NUCLEOTIDE SEQUENCE [LARGE SCALE GENOMIC DNA]</scope>
    <source>
        <strain evidence="2">Henan</strain>
    </source>
</reference>
<name>G7YR06_CLOSI</name>
<dbReference type="Proteomes" id="UP000008909">
    <property type="component" value="Unassembled WGS sequence"/>
</dbReference>
<protein>
    <submittedName>
        <fullName evidence="2">Uncharacterized protein</fullName>
    </submittedName>
</protein>
<evidence type="ECO:0000313" key="2">
    <source>
        <dbReference type="EMBL" id="GAA55386.1"/>
    </source>
</evidence>
<feature type="compositionally biased region" description="Polar residues" evidence="1">
    <location>
        <begin position="52"/>
        <end position="80"/>
    </location>
</feature>